<keyword evidence="6" id="KW-1185">Reference proteome</keyword>
<dbReference type="EMBL" id="FOGL01000011">
    <property type="protein sequence ID" value="SER83717.1"/>
    <property type="molecule type" value="Genomic_DNA"/>
</dbReference>
<evidence type="ECO:0000256" key="3">
    <source>
        <dbReference type="PROSITE-ProRule" id="PRU00284"/>
    </source>
</evidence>
<dbReference type="PANTHER" id="PTHR32089:SF118">
    <property type="entry name" value="HEME-BASED AEROTACTIC TRANSDUCER HEMAT"/>
    <property type="match status" value="1"/>
</dbReference>
<dbReference type="Pfam" id="PF00015">
    <property type="entry name" value="MCPsignal"/>
    <property type="match status" value="1"/>
</dbReference>
<dbReference type="RefSeq" id="WP_089741163.1">
    <property type="nucleotide sequence ID" value="NZ_FOGL01000011.1"/>
</dbReference>
<dbReference type="CDD" id="cd01068">
    <property type="entry name" value="globin_sensor"/>
    <property type="match status" value="1"/>
</dbReference>
<evidence type="ECO:0000259" key="4">
    <source>
        <dbReference type="PROSITE" id="PS50111"/>
    </source>
</evidence>
<dbReference type="Pfam" id="PF11563">
    <property type="entry name" value="Protoglobin"/>
    <property type="match status" value="1"/>
</dbReference>
<organism evidence="5 6">
    <name type="scientific">Gracilibacillus ureilyticus</name>
    <dbReference type="NCBI Taxonomy" id="531814"/>
    <lineage>
        <taxon>Bacteria</taxon>
        <taxon>Bacillati</taxon>
        <taxon>Bacillota</taxon>
        <taxon>Bacilli</taxon>
        <taxon>Bacillales</taxon>
        <taxon>Bacillaceae</taxon>
        <taxon>Gracilibacillus</taxon>
    </lineage>
</organism>
<dbReference type="InterPro" id="IPR009050">
    <property type="entry name" value="Globin-like_sf"/>
</dbReference>
<dbReference type="SMART" id="SM00283">
    <property type="entry name" value="MA"/>
    <property type="match status" value="1"/>
</dbReference>
<dbReference type="GO" id="GO:0019825">
    <property type="term" value="F:oxygen binding"/>
    <property type="evidence" value="ECO:0007669"/>
    <property type="project" value="InterPro"/>
</dbReference>
<reference evidence="5 6" key="1">
    <citation type="submission" date="2016-10" db="EMBL/GenBank/DDBJ databases">
        <authorList>
            <person name="de Groot N.N."/>
        </authorList>
    </citation>
    <scope>NUCLEOTIDE SEQUENCE [LARGE SCALE GENOMIC DNA]</scope>
    <source>
        <strain evidence="5 6">CGMCC 1.7727</strain>
    </source>
</reference>
<protein>
    <submittedName>
        <fullName evidence="5">Heam-based aerotactic trancducer</fullName>
    </submittedName>
</protein>
<dbReference type="PROSITE" id="PS50111">
    <property type="entry name" value="CHEMOTAXIS_TRANSDUC_2"/>
    <property type="match status" value="1"/>
</dbReference>
<evidence type="ECO:0000256" key="1">
    <source>
        <dbReference type="ARBA" id="ARBA00023224"/>
    </source>
</evidence>
<dbReference type="STRING" id="531814.SAMN04487944_11112"/>
<feature type="domain" description="Methyl-accepting transducer" evidence="4">
    <location>
        <begin position="200"/>
        <end position="432"/>
    </location>
</feature>
<dbReference type="InterPro" id="IPR004090">
    <property type="entry name" value="Chemotax_Me-accpt_rcpt"/>
</dbReference>
<dbReference type="GO" id="GO:0004888">
    <property type="term" value="F:transmembrane signaling receptor activity"/>
    <property type="evidence" value="ECO:0007669"/>
    <property type="project" value="InterPro"/>
</dbReference>
<name>A0A1H9SFH7_9BACI</name>
<dbReference type="AlphaFoldDB" id="A0A1H9SFH7"/>
<proteinExistence type="inferred from homology"/>
<evidence type="ECO:0000313" key="5">
    <source>
        <dbReference type="EMBL" id="SER83717.1"/>
    </source>
</evidence>
<dbReference type="InterPro" id="IPR039379">
    <property type="entry name" value="Protoglobin_sensor_dom"/>
</dbReference>
<dbReference type="Proteomes" id="UP000199687">
    <property type="component" value="Unassembled WGS sequence"/>
</dbReference>
<dbReference type="OrthoDB" id="266313at2"/>
<dbReference type="InterPro" id="IPR012292">
    <property type="entry name" value="Globin/Proto"/>
</dbReference>
<dbReference type="CDD" id="cd11386">
    <property type="entry name" value="MCP_signal"/>
    <property type="match status" value="1"/>
</dbReference>
<dbReference type="SUPFAM" id="SSF46458">
    <property type="entry name" value="Globin-like"/>
    <property type="match status" value="1"/>
</dbReference>
<dbReference type="GO" id="GO:0016020">
    <property type="term" value="C:membrane"/>
    <property type="evidence" value="ECO:0007669"/>
    <property type="project" value="InterPro"/>
</dbReference>
<dbReference type="Gene3D" id="1.10.490.10">
    <property type="entry name" value="Globins"/>
    <property type="match status" value="1"/>
</dbReference>
<accession>A0A1H9SFH7</accession>
<dbReference type="GO" id="GO:0006935">
    <property type="term" value="P:chemotaxis"/>
    <property type="evidence" value="ECO:0007669"/>
    <property type="project" value="InterPro"/>
</dbReference>
<sequence>MRKLFKKEKKEMRTLASIDDTKEVFINVDKGSSFEKQIFMVNLTKEDLVYLKKIKPYVTENIDEIVSRFYKNLEHESSLMNIIEQNSSVERLKQTLTRHIQEMFDGQIDQDFYHKRFKIAHIHFKIGLEPKWYMCAFQDLLNSLMGILNKTIDEKAEFFEAVSATSKILNLEQQLVLDAYHQEVHRVHQEQEEIKNELHDKITSTSGELASIIQQSATATQSLVKQLDTILGYAQKGTKTSEAVENSSLERKDDLQQQEAQMIQMDQKMKGIKEESQSLAEISNQIESIVSMVTDIAEQTNLLALNAAIEAARAGEDGKGFAVVADEVRKLAEQTKNSVSNVTGLIEKTNSQVEKVTTYVDDVQQSVTSSTDHMKQIHQFFEELVQQMNDSKGHSTKVETEISNFFNNLDQVNQSIQQISTSIDDLVGMTTR</sequence>
<dbReference type="GO" id="GO:0020037">
    <property type="term" value="F:heme binding"/>
    <property type="evidence" value="ECO:0007669"/>
    <property type="project" value="InterPro"/>
</dbReference>
<comment type="similarity">
    <text evidence="2">Belongs to the methyl-accepting chemotaxis (MCP) protein family.</text>
</comment>
<dbReference type="SUPFAM" id="SSF58104">
    <property type="entry name" value="Methyl-accepting chemotaxis protein (MCP) signaling domain"/>
    <property type="match status" value="1"/>
</dbReference>
<dbReference type="InterPro" id="IPR044398">
    <property type="entry name" value="Globin-sensor_dom"/>
</dbReference>
<evidence type="ECO:0000256" key="2">
    <source>
        <dbReference type="ARBA" id="ARBA00029447"/>
    </source>
</evidence>
<dbReference type="InterPro" id="IPR004089">
    <property type="entry name" value="MCPsignal_dom"/>
</dbReference>
<keyword evidence="1 3" id="KW-0807">Transducer</keyword>
<dbReference type="PRINTS" id="PR00260">
    <property type="entry name" value="CHEMTRNSDUCR"/>
</dbReference>
<gene>
    <name evidence="5" type="ORF">SAMN04487944_11112</name>
</gene>
<dbReference type="PANTHER" id="PTHR32089">
    <property type="entry name" value="METHYL-ACCEPTING CHEMOTAXIS PROTEIN MCPB"/>
    <property type="match status" value="1"/>
</dbReference>
<dbReference type="GO" id="GO:0007165">
    <property type="term" value="P:signal transduction"/>
    <property type="evidence" value="ECO:0007669"/>
    <property type="project" value="UniProtKB-KW"/>
</dbReference>
<dbReference type="Gene3D" id="1.10.287.950">
    <property type="entry name" value="Methyl-accepting chemotaxis protein"/>
    <property type="match status" value="1"/>
</dbReference>
<evidence type="ECO:0000313" key="6">
    <source>
        <dbReference type="Proteomes" id="UP000199687"/>
    </source>
</evidence>